<comment type="similarity">
    <text evidence="1">Belongs to the MaoP family.</text>
</comment>
<gene>
    <name evidence="3" type="ORF">OLEAN_C06940</name>
</gene>
<evidence type="ECO:0000256" key="2">
    <source>
        <dbReference type="ARBA" id="ARBA00093628"/>
    </source>
</evidence>
<dbReference type="STRING" id="698738.OLEAN_C06940"/>
<accession>R4YKM4</accession>
<reference evidence="3 4" key="1">
    <citation type="journal article" date="2013" name="Nat. Commun.">
        <title>Genome sequence and functional genomic analysis of the oil-degrading bacterium Oleispira antarctica.</title>
        <authorList>
            <person name="Kube M."/>
            <person name="Chernikova T.N."/>
            <person name="Al-Ramahi Y."/>
            <person name="Beloqui A."/>
            <person name="Lopez-Cortez N."/>
            <person name="Guazzaroni M.E."/>
            <person name="Heipieper H.J."/>
            <person name="Klages S."/>
            <person name="Kotsyurbenko O.R."/>
            <person name="Langer I."/>
            <person name="Nechitaylo T.Y."/>
            <person name="Lunsdorf H."/>
            <person name="Fernandez M."/>
            <person name="Juarez S."/>
            <person name="Ciordia S."/>
            <person name="Singer A."/>
            <person name="Kagan O."/>
            <person name="Egorova O."/>
            <person name="Petit P.A."/>
            <person name="Stogios P."/>
            <person name="Kim Y."/>
            <person name="Tchigvintsev A."/>
            <person name="Flick R."/>
            <person name="Denaro R."/>
            <person name="Genovese M."/>
            <person name="Albar J.P."/>
            <person name="Reva O.N."/>
            <person name="Martinez-Gomariz M."/>
            <person name="Tran H."/>
            <person name="Ferrer M."/>
            <person name="Savchenko A."/>
            <person name="Yakunin A.F."/>
            <person name="Yakimov M.M."/>
            <person name="Golyshina O.V."/>
            <person name="Reinhardt R."/>
            <person name="Golyshin P.N."/>
        </authorList>
    </citation>
    <scope>NUCLEOTIDE SEQUENCE [LARGE SCALE GENOMIC DNA]</scope>
</reference>
<name>R4YKM4_OLEAN</name>
<sequence length="113" mass="13203">METLVGLNKTEFFPYYDDMHFPYGFARSGYFTKRQAEILTSYGRHLRELWTEEVLPKNKVEKSFVKVCQGKAAAESEIEKTWLAYLGAVKQVTSTMYTSYWHDVDDSTTEHID</sequence>
<dbReference type="AlphaFoldDB" id="R4YKM4"/>
<dbReference type="OrthoDB" id="6400110at2"/>
<evidence type="ECO:0000256" key="1">
    <source>
        <dbReference type="ARBA" id="ARBA00093464"/>
    </source>
</evidence>
<proteinExistence type="inferred from homology"/>
<dbReference type="EMBL" id="FO203512">
    <property type="protein sequence ID" value="CCK74870.1"/>
    <property type="molecule type" value="Genomic_DNA"/>
</dbReference>
<evidence type="ECO:0000313" key="3">
    <source>
        <dbReference type="EMBL" id="CCK74870.1"/>
    </source>
</evidence>
<dbReference type="KEGG" id="oai:OLEAN_C06940"/>
<keyword evidence="4" id="KW-1185">Reference proteome</keyword>
<dbReference type="InterPro" id="IPR007335">
    <property type="entry name" value="DUF413"/>
</dbReference>
<organism evidence="3 4">
    <name type="scientific">Oleispira antarctica RB-8</name>
    <dbReference type="NCBI Taxonomy" id="698738"/>
    <lineage>
        <taxon>Bacteria</taxon>
        <taxon>Pseudomonadati</taxon>
        <taxon>Pseudomonadota</taxon>
        <taxon>Gammaproteobacteria</taxon>
        <taxon>Oceanospirillales</taxon>
        <taxon>Oceanospirillaceae</taxon>
        <taxon>Oleispira</taxon>
    </lineage>
</organism>
<protein>
    <recommendedName>
        <fullName evidence="2">Macrodomain Ori protein</fullName>
    </recommendedName>
</protein>
<dbReference type="HOGENOM" id="CLU_144599_1_0_6"/>
<evidence type="ECO:0000313" key="4">
    <source>
        <dbReference type="Proteomes" id="UP000032749"/>
    </source>
</evidence>
<dbReference type="Proteomes" id="UP000032749">
    <property type="component" value="Chromosome"/>
</dbReference>
<dbReference type="Pfam" id="PF04219">
    <property type="entry name" value="DUF413"/>
    <property type="match status" value="1"/>
</dbReference>